<reference evidence="2 3" key="1">
    <citation type="submission" date="2014-11" db="EMBL/GenBank/DDBJ databases">
        <title>Whole genome shotgun sequence of Sphingomonas parapaucimobilis NBRC 15100.</title>
        <authorList>
            <person name="Katano-Makiyama Y."/>
            <person name="Hosoyama A."/>
            <person name="Hashimoto M."/>
            <person name="Hosoyama Y."/>
            <person name="Noguchi M."/>
            <person name="Numata M."/>
            <person name="Tsuchikane K."/>
            <person name="Hirakata S."/>
            <person name="Uohara A."/>
            <person name="Shimodaira J."/>
            <person name="Ohji S."/>
            <person name="Ichikawa N."/>
            <person name="Kimura A."/>
            <person name="Yamazoe A."/>
            <person name="Fujita N."/>
        </authorList>
    </citation>
    <scope>NUCLEOTIDE SEQUENCE [LARGE SCALE GENOMIC DNA]</scope>
    <source>
        <strain evidence="2 3">NBRC 15100</strain>
    </source>
</reference>
<dbReference type="eggNOG" id="ENOG5031BK2">
    <property type="taxonomic scope" value="Bacteria"/>
</dbReference>
<evidence type="ECO:0000313" key="3">
    <source>
        <dbReference type="Proteomes" id="UP000032305"/>
    </source>
</evidence>
<gene>
    <name evidence="2" type="ORF">SP5_063_00140</name>
</gene>
<dbReference type="SUPFAM" id="SSF141371">
    <property type="entry name" value="PilZ domain-like"/>
    <property type="match status" value="2"/>
</dbReference>
<protein>
    <recommendedName>
        <fullName evidence="1">PilZ domain-containing protein</fullName>
    </recommendedName>
</protein>
<dbReference type="InterPro" id="IPR009875">
    <property type="entry name" value="PilZ_domain"/>
</dbReference>
<name>A0A0A1W8E7_9SPHN</name>
<dbReference type="GO" id="GO:0035438">
    <property type="term" value="F:cyclic-di-GMP binding"/>
    <property type="evidence" value="ECO:0007669"/>
    <property type="project" value="InterPro"/>
</dbReference>
<accession>A0A0A1W8E7</accession>
<dbReference type="OrthoDB" id="7929489at2"/>
<dbReference type="RefSeq" id="WP_042488165.1">
    <property type="nucleotide sequence ID" value="NZ_BBPI01000063.1"/>
</dbReference>
<feature type="domain" description="PilZ" evidence="1">
    <location>
        <begin position="13"/>
        <end position="92"/>
    </location>
</feature>
<keyword evidence="3" id="KW-1185">Reference proteome</keyword>
<evidence type="ECO:0000313" key="2">
    <source>
        <dbReference type="EMBL" id="GAM01442.1"/>
    </source>
</evidence>
<dbReference type="AlphaFoldDB" id="A0A0A1W8E7"/>
<evidence type="ECO:0000259" key="1">
    <source>
        <dbReference type="Pfam" id="PF07238"/>
    </source>
</evidence>
<dbReference type="Proteomes" id="UP000032305">
    <property type="component" value="Unassembled WGS sequence"/>
</dbReference>
<organism evidence="2 3">
    <name type="scientific">Sphingomonas parapaucimobilis NBRC 15100</name>
    <dbReference type="NCBI Taxonomy" id="1219049"/>
    <lineage>
        <taxon>Bacteria</taxon>
        <taxon>Pseudomonadati</taxon>
        <taxon>Pseudomonadota</taxon>
        <taxon>Alphaproteobacteria</taxon>
        <taxon>Sphingomonadales</taxon>
        <taxon>Sphingomonadaceae</taxon>
        <taxon>Sphingomonas</taxon>
    </lineage>
</organism>
<proteinExistence type="predicted"/>
<comment type="caution">
    <text evidence="2">The sequence shown here is derived from an EMBL/GenBank/DDBJ whole genome shotgun (WGS) entry which is preliminary data.</text>
</comment>
<sequence length="196" mass="20858">MEQVEQQQGTSAERRAGKRHSAVLLLGKICGDKPGVCLVHNISATGLMARFVDIPTVGQSICIEVRGLSPISGTVRWVNGRKAGVQFDSPQPYERIFSHENEDGTIPRAPRFAVTLAADVRVGTHKFTTAMIDVSAGGAKMVAEGKIQPGLAGHIVVRPLGTAISGTVAWVKDGRFGFRFVSPLSMDALAAIVALR</sequence>
<dbReference type="Gene3D" id="2.40.10.220">
    <property type="entry name" value="predicted glycosyltransferase like domains"/>
    <property type="match status" value="1"/>
</dbReference>
<dbReference type="EMBL" id="BBPI01000063">
    <property type="protein sequence ID" value="GAM01442.1"/>
    <property type="molecule type" value="Genomic_DNA"/>
</dbReference>
<dbReference type="Pfam" id="PF07238">
    <property type="entry name" value="PilZ"/>
    <property type="match status" value="2"/>
</dbReference>
<feature type="domain" description="PilZ" evidence="1">
    <location>
        <begin position="108"/>
        <end position="194"/>
    </location>
</feature>